<dbReference type="EMBL" id="LR796154">
    <property type="protein sequence ID" value="CAB4121974.1"/>
    <property type="molecule type" value="Genomic_DNA"/>
</dbReference>
<gene>
    <name evidence="1" type="ORF">UFOVP17_36</name>
</gene>
<evidence type="ECO:0008006" key="2">
    <source>
        <dbReference type="Google" id="ProtNLM"/>
    </source>
</evidence>
<proteinExistence type="predicted"/>
<accession>A0A6J5KIP1</accession>
<name>A0A6J5KIP1_9CAUD</name>
<protein>
    <recommendedName>
        <fullName evidence="2">Phge_HK97_gp10, phage protein, HK97 gp10 family</fullName>
    </recommendedName>
</protein>
<evidence type="ECO:0000313" key="1">
    <source>
        <dbReference type="EMBL" id="CAB4121974.1"/>
    </source>
</evidence>
<sequence length="225" mass="25472">MGKKTIPTEYMQTGSMGARTQRFAITGMAETLELFRMMEEEIGDKKATSKFLVPAMKQAMRPVFEMAKTLASIHNDTGLMVKSLVIDARRPNKTDKKSKYVNQNDAVIALVTTRKIPKKLKEKFSAQHSALLTDFSKSGKDSWQRKNTYKMIRSKKRSFYGGMNIVYDGRVPANEWGTKTEFGTAHNPAQPFLRPALDIKGKDAAELLGKLIKQKIEKYRSKSLK</sequence>
<reference evidence="1" key="1">
    <citation type="submission" date="2020-04" db="EMBL/GenBank/DDBJ databases">
        <authorList>
            <person name="Chiriac C."/>
            <person name="Salcher M."/>
            <person name="Ghai R."/>
            <person name="Kavagutti S V."/>
        </authorList>
    </citation>
    <scope>NUCLEOTIDE SEQUENCE</scope>
</reference>
<organism evidence="1">
    <name type="scientific">uncultured Caudovirales phage</name>
    <dbReference type="NCBI Taxonomy" id="2100421"/>
    <lineage>
        <taxon>Viruses</taxon>
        <taxon>Duplodnaviria</taxon>
        <taxon>Heunggongvirae</taxon>
        <taxon>Uroviricota</taxon>
        <taxon>Caudoviricetes</taxon>
        <taxon>Peduoviridae</taxon>
        <taxon>Maltschvirus</taxon>
        <taxon>Maltschvirus maltsch</taxon>
    </lineage>
</organism>